<dbReference type="RefSeq" id="WP_002700390.1">
    <property type="nucleotide sequence ID" value="NZ_AAWS01000031.1"/>
</dbReference>
<evidence type="ECO:0000313" key="4">
    <source>
        <dbReference type="Proteomes" id="UP000004095"/>
    </source>
</evidence>
<dbReference type="OrthoDB" id="9799367at2"/>
<proteinExistence type="predicted"/>
<feature type="domain" description="DUF302" evidence="2">
    <location>
        <begin position="63"/>
        <end position="125"/>
    </location>
</feature>
<dbReference type="InterPro" id="IPR005180">
    <property type="entry name" value="DUF302"/>
</dbReference>
<feature type="chain" id="PRO_5002642427" description="DUF302 domain-containing protein" evidence="1">
    <location>
        <begin position="18"/>
        <end position="158"/>
    </location>
</feature>
<keyword evidence="4" id="KW-1185">Reference proteome</keyword>
<evidence type="ECO:0000259" key="2">
    <source>
        <dbReference type="Pfam" id="PF03625"/>
    </source>
</evidence>
<evidence type="ECO:0000256" key="1">
    <source>
        <dbReference type="SAM" id="SignalP"/>
    </source>
</evidence>
<dbReference type="CDD" id="cd14797">
    <property type="entry name" value="DUF302"/>
    <property type="match status" value="1"/>
</dbReference>
<name>A1ZSB5_MICM2</name>
<accession>A1ZSB5</accession>
<dbReference type="EMBL" id="AAWS01000031">
    <property type="protein sequence ID" value="EAY26663.1"/>
    <property type="molecule type" value="Genomic_DNA"/>
</dbReference>
<organism evidence="3 4">
    <name type="scientific">Microscilla marina ATCC 23134</name>
    <dbReference type="NCBI Taxonomy" id="313606"/>
    <lineage>
        <taxon>Bacteria</taxon>
        <taxon>Pseudomonadati</taxon>
        <taxon>Bacteroidota</taxon>
        <taxon>Cytophagia</taxon>
        <taxon>Cytophagales</taxon>
        <taxon>Microscillaceae</taxon>
        <taxon>Microscilla</taxon>
    </lineage>
</organism>
<dbReference type="AlphaFoldDB" id="A1ZSB5"/>
<gene>
    <name evidence="3" type="ORF">M23134_02914</name>
</gene>
<feature type="signal peptide" evidence="1">
    <location>
        <begin position="1"/>
        <end position="17"/>
    </location>
</feature>
<keyword evidence="1" id="KW-0732">Signal</keyword>
<dbReference type="Gene3D" id="3.30.310.70">
    <property type="entry name" value="TT1751-like domain"/>
    <property type="match status" value="1"/>
</dbReference>
<reference evidence="3 4" key="1">
    <citation type="submission" date="2007-01" db="EMBL/GenBank/DDBJ databases">
        <authorList>
            <person name="Haygood M."/>
            <person name="Podell S."/>
            <person name="Anderson C."/>
            <person name="Hopkinson B."/>
            <person name="Roe K."/>
            <person name="Barbeau K."/>
            <person name="Gaasterland T."/>
            <person name="Ferriera S."/>
            <person name="Johnson J."/>
            <person name="Kravitz S."/>
            <person name="Beeson K."/>
            <person name="Sutton G."/>
            <person name="Rogers Y.-H."/>
            <person name="Friedman R."/>
            <person name="Frazier M."/>
            <person name="Venter J.C."/>
        </authorList>
    </citation>
    <scope>NUCLEOTIDE SEQUENCE [LARGE SCALE GENOMIC DNA]</scope>
    <source>
        <strain evidence="3 4">ATCC 23134</strain>
    </source>
</reference>
<sequence length="158" mass="17373">MKHINKILLLLSLFLVAAGFEIKHPNANVPGLINKESPYSVQETTARMVKILKKKGLKVFNVINHAEGAKNAGMDLRPTTVIVFGNPKIGTQLMQCDQRVGLALPMKLLVWENKAGKAMMGYTDPIELKEKFDLKDCSGVLGKMQNALDKLTNAALSK</sequence>
<dbReference type="eggNOG" id="COG3439">
    <property type="taxonomic scope" value="Bacteria"/>
</dbReference>
<dbReference type="SUPFAM" id="SSF103247">
    <property type="entry name" value="TT1751-like"/>
    <property type="match status" value="1"/>
</dbReference>
<dbReference type="PANTHER" id="PTHR38342:SF2">
    <property type="entry name" value="INNER MEMBRANE OR EXPORTED"/>
    <property type="match status" value="1"/>
</dbReference>
<dbReference type="PANTHER" id="PTHR38342">
    <property type="entry name" value="SLR5037 PROTEIN"/>
    <property type="match status" value="1"/>
</dbReference>
<protein>
    <recommendedName>
        <fullName evidence="2">DUF302 domain-containing protein</fullName>
    </recommendedName>
</protein>
<dbReference type="InterPro" id="IPR035923">
    <property type="entry name" value="TT1751-like_sf"/>
</dbReference>
<dbReference type="Proteomes" id="UP000004095">
    <property type="component" value="Unassembled WGS sequence"/>
</dbReference>
<evidence type="ECO:0000313" key="3">
    <source>
        <dbReference type="EMBL" id="EAY26663.1"/>
    </source>
</evidence>
<comment type="caution">
    <text evidence="3">The sequence shown here is derived from an EMBL/GenBank/DDBJ whole genome shotgun (WGS) entry which is preliminary data.</text>
</comment>
<dbReference type="Pfam" id="PF03625">
    <property type="entry name" value="DUF302"/>
    <property type="match status" value="1"/>
</dbReference>